<dbReference type="GO" id="GO:0005524">
    <property type="term" value="F:ATP binding"/>
    <property type="evidence" value="ECO:0007669"/>
    <property type="project" value="InterPro"/>
</dbReference>
<dbReference type="Gene3D" id="3.40.50.1000">
    <property type="entry name" value="HAD superfamily/HAD-like"/>
    <property type="match status" value="1"/>
</dbReference>
<dbReference type="InterPro" id="IPR023214">
    <property type="entry name" value="HAD_sf"/>
</dbReference>
<gene>
    <name evidence="2" type="ORF">NHX12_033693</name>
</gene>
<dbReference type="EMBL" id="JANIIK010000048">
    <property type="protein sequence ID" value="KAJ3599737.1"/>
    <property type="molecule type" value="Genomic_DNA"/>
</dbReference>
<evidence type="ECO:0000256" key="1">
    <source>
        <dbReference type="SAM" id="MobiDB-lite"/>
    </source>
</evidence>
<dbReference type="NCBIfam" id="TIGR01494">
    <property type="entry name" value="ATPase_P-type"/>
    <property type="match status" value="1"/>
</dbReference>
<evidence type="ECO:0008006" key="4">
    <source>
        <dbReference type="Google" id="ProtNLM"/>
    </source>
</evidence>
<reference evidence="2" key="1">
    <citation type="submission" date="2022-07" db="EMBL/GenBank/DDBJ databases">
        <title>Chromosome-level genome of Muraenolepis orangiensis.</title>
        <authorList>
            <person name="Kim J."/>
        </authorList>
    </citation>
    <scope>NUCLEOTIDE SEQUENCE</scope>
    <source>
        <strain evidence="2">KU_S4_2022</strain>
        <tissue evidence="2">Muscle</tissue>
    </source>
</reference>
<dbReference type="GO" id="GO:0016887">
    <property type="term" value="F:ATP hydrolysis activity"/>
    <property type="evidence" value="ECO:0007669"/>
    <property type="project" value="InterPro"/>
</dbReference>
<dbReference type="GO" id="GO:0045332">
    <property type="term" value="P:phospholipid translocation"/>
    <property type="evidence" value="ECO:0007669"/>
    <property type="project" value="TreeGrafter"/>
</dbReference>
<evidence type="ECO:0000313" key="3">
    <source>
        <dbReference type="Proteomes" id="UP001148018"/>
    </source>
</evidence>
<sequence length="560" mass="59652">MLHGDRATLHGDRATLHGDRATLHGGRAMLHGDRAYGDRASHCMGTELRCTGAEHTGTERRCTGAEHTGTERRRQTGAEHNSKGKRQRKILYKTQNYLNLYAADGLRTLCIAKKGHLEAETAIQGREEQLFQSALRLETDLQLLGATGIEDRLQDGVPETIAALRKAGLQVWVLTGDKQETAVNIAYACKLLDPEEEILTLNADSQEACAVLLEESLLYIRAKFLCASSPPSSCSLPQHHPSKGPFHGDLYGPPSSSASSSSFSHTSAPFPVHRLGLVIDGRTLAYALDRGLEDKFLEVARSCRSVLCCRSTPLQKSAVVKLVRDKLKVMTLAIGRLAGGAQSGVRVTTMCYLGGSARSGVRVTTMCYLGGSARSGVRVTTMCYLGGSARSGVRVTTMCYLGGSARSGVRVTTMCYLGGSARSGVRVTTMCYLGGSARSGVRVTTMCYLGGSARSGVRVTTMCYLGGSARSGVRVTTMCYLGGSARSGVRVTTMCYLGGSARSGVRVTTMCYLGGSARSGVRVTTMCYLGGSARSGVRVTTMCYLGGSARSGVRVTTMWV</sequence>
<dbReference type="InterPro" id="IPR036412">
    <property type="entry name" value="HAD-like_sf"/>
</dbReference>
<feature type="compositionally biased region" description="Basic and acidic residues" evidence="1">
    <location>
        <begin position="56"/>
        <end position="82"/>
    </location>
</feature>
<dbReference type="SUPFAM" id="SSF56784">
    <property type="entry name" value="HAD-like"/>
    <property type="match status" value="1"/>
</dbReference>
<proteinExistence type="predicted"/>
<protein>
    <recommendedName>
        <fullName evidence="4">P-type ATPase C-terminal domain-containing protein</fullName>
    </recommendedName>
</protein>
<dbReference type="Proteomes" id="UP001148018">
    <property type="component" value="Unassembled WGS sequence"/>
</dbReference>
<dbReference type="InterPro" id="IPR001757">
    <property type="entry name" value="P_typ_ATPase"/>
</dbReference>
<dbReference type="GO" id="GO:0005886">
    <property type="term" value="C:plasma membrane"/>
    <property type="evidence" value="ECO:0007669"/>
    <property type="project" value="TreeGrafter"/>
</dbReference>
<organism evidence="2 3">
    <name type="scientific">Muraenolepis orangiensis</name>
    <name type="common">Patagonian moray cod</name>
    <dbReference type="NCBI Taxonomy" id="630683"/>
    <lineage>
        <taxon>Eukaryota</taxon>
        <taxon>Metazoa</taxon>
        <taxon>Chordata</taxon>
        <taxon>Craniata</taxon>
        <taxon>Vertebrata</taxon>
        <taxon>Euteleostomi</taxon>
        <taxon>Actinopterygii</taxon>
        <taxon>Neopterygii</taxon>
        <taxon>Teleostei</taxon>
        <taxon>Neoteleostei</taxon>
        <taxon>Acanthomorphata</taxon>
        <taxon>Zeiogadaria</taxon>
        <taxon>Gadariae</taxon>
        <taxon>Gadiformes</taxon>
        <taxon>Muraenolepidoidei</taxon>
        <taxon>Muraenolepididae</taxon>
        <taxon>Muraenolepis</taxon>
    </lineage>
</organism>
<dbReference type="Pfam" id="PF00702">
    <property type="entry name" value="Hydrolase"/>
    <property type="match status" value="1"/>
</dbReference>
<accession>A0A9Q0E2T1</accession>
<keyword evidence="3" id="KW-1185">Reference proteome</keyword>
<dbReference type="OrthoDB" id="377733at2759"/>
<evidence type="ECO:0000313" key="2">
    <source>
        <dbReference type="EMBL" id="KAJ3599737.1"/>
    </source>
</evidence>
<comment type="caution">
    <text evidence="2">The sequence shown here is derived from an EMBL/GenBank/DDBJ whole genome shotgun (WGS) entry which is preliminary data.</text>
</comment>
<dbReference type="AlphaFoldDB" id="A0A9Q0E2T1"/>
<dbReference type="PANTHER" id="PTHR24092">
    <property type="entry name" value="PROBABLE PHOSPHOLIPID-TRANSPORTING ATPASE"/>
    <property type="match status" value="1"/>
</dbReference>
<dbReference type="PANTHER" id="PTHR24092:SF81">
    <property type="entry name" value="PHOSPHOLIPID-TRANSPORTING ATPASE VA"/>
    <property type="match status" value="1"/>
</dbReference>
<feature type="region of interest" description="Disordered" evidence="1">
    <location>
        <begin position="56"/>
        <end position="86"/>
    </location>
</feature>
<dbReference type="GO" id="GO:0140326">
    <property type="term" value="F:ATPase-coupled intramembrane lipid transporter activity"/>
    <property type="evidence" value="ECO:0007669"/>
    <property type="project" value="TreeGrafter"/>
</dbReference>
<name>A0A9Q0E2T1_9TELE</name>